<reference evidence="1 2" key="2">
    <citation type="journal article" date="2022" name="Mol. Ecol. Resour.">
        <title>The genomes of chicory, endive, great burdock and yacon provide insights into Asteraceae paleo-polyploidization history and plant inulin production.</title>
        <authorList>
            <person name="Fan W."/>
            <person name="Wang S."/>
            <person name="Wang H."/>
            <person name="Wang A."/>
            <person name="Jiang F."/>
            <person name="Liu H."/>
            <person name="Zhao H."/>
            <person name="Xu D."/>
            <person name="Zhang Y."/>
        </authorList>
    </citation>
    <scope>NUCLEOTIDE SEQUENCE [LARGE SCALE GENOMIC DNA]</scope>
    <source>
        <strain evidence="2">cv. Punajuju</strain>
        <tissue evidence="1">Leaves</tissue>
    </source>
</reference>
<sequence>MNTLPEPEEPEKDEKCTSLPQTELLEWTDEGVNKYSYNNERQDDHKPWESIAQPKASSWEEALARATELMERKNRELASYLRWREAKMILKDQLMV</sequence>
<dbReference type="EMBL" id="CM042015">
    <property type="protein sequence ID" value="KAI3709700.1"/>
    <property type="molecule type" value="Genomic_DNA"/>
</dbReference>
<gene>
    <name evidence="1" type="ORF">L2E82_39466</name>
</gene>
<keyword evidence="2" id="KW-1185">Reference proteome</keyword>
<evidence type="ECO:0000313" key="1">
    <source>
        <dbReference type="EMBL" id="KAI3709700.1"/>
    </source>
</evidence>
<reference evidence="2" key="1">
    <citation type="journal article" date="2022" name="Mol. Ecol. Resour.">
        <title>The genomes of chicory, endive, great burdock and yacon provide insights into Asteraceae palaeo-polyploidization history and plant inulin production.</title>
        <authorList>
            <person name="Fan W."/>
            <person name="Wang S."/>
            <person name="Wang H."/>
            <person name="Wang A."/>
            <person name="Jiang F."/>
            <person name="Liu H."/>
            <person name="Zhao H."/>
            <person name="Xu D."/>
            <person name="Zhang Y."/>
        </authorList>
    </citation>
    <scope>NUCLEOTIDE SEQUENCE [LARGE SCALE GENOMIC DNA]</scope>
    <source>
        <strain evidence="2">cv. Punajuju</strain>
    </source>
</reference>
<comment type="caution">
    <text evidence="1">The sequence shown here is derived from an EMBL/GenBank/DDBJ whole genome shotgun (WGS) entry which is preliminary data.</text>
</comment>
<proteinExistence type="predicted"/>
<dbReference type="Proteomes" id="UP001055811">
    <property type="component" value="Linkage Group LG07"/>
</dbReference>
<name>A0ACB9AIB9_CICIN</name>
<accession>A0ACB9AIB9</accession>
<protein>
    <submittedName>
        <fullName evidence="1">Uncharacterized protein</fullName>
    </submittedName>
</protein>
<evidence type="ECO:0000313" key="2">
    <source>
        <dbReference type="Proteomes" id="UP001055811"/>
    </source>
</evidence>
<organism evidence="1 2">
    <name type="scientific">Cichorium intybus</name>
    <name type="common">Chicory</name>
    <dbReference type="NCBI Taxonomy" id="13427"/>
    <lineage>
        <taxon>Eukaryota</taxon>
        <taxon>Viridiplantae</taxon>
        <taxon>Streptophyta</taxon>
        <taxon>Embryophyta</taxon>
        <taxon>Tracheophyta</taxon>
        <taxon>Spermatophyta</taxon>
        <taxon>Magnoliopsida</taxon>
        <taxon>eudicotyledons</taxon>
        <taxon>Gunneridae</taxon>
        <taxon>Pentapetalae</taxon>
        <taxon>asterids</taxon>
        <taxon>campanulids</taxon>
        <taxon>Asterales</taxon>
        <taxon>Asteraceae</taxon>
        <taxon>Cichorioideae</taxon>
        <taxon>Cichorieae</taxon>
        <taxon>Cichoriinae</taxon>
        <taxon>Cichorium</taxon>
    </lineage>
</organism>